<dbReference type="Proteomes" id="UP001301653">
    <property type="component" value="Unassembled WGS sequence"/>
</dbReference>
<dbReference type="EMBL" id="JAYFUH010000085">
    <property type="protein sequence ID" value="MEA5667357.1"/>
    <property type="molecule type" value="Genomic_DNA"/>
</dbReference>
<sequence length="312" mass="33803">MGVLNVCCYPTSIALKAADHAYVPCGDGAYAWGCWGGNSGGTVVRSGTGSTARAEAIAGDKGRAGITHYLINGVCHQSANRILLPARITANNARGHLLSVSIFGLFGRPSAGLGLFLAPLYLHGSTSGDLDACIYQGTAASSNAPPEQAFIEASIALYDKTYPELLVKSSDGAGGSHQAPDQQVGENQVQRTAEFNIENFKLFVKYRAVARGQMFSTIQFHKMMVAREEFERSREVIEIEFGEIGSGGWQDFVRKFDDLTLHFQDRLAQILPPQDYEALLDISQERRMVLSDPEIVESVYAPGSKPRGPGRR</sequence>
<keyword evidence="2" id="KW-1185">Reference proteome</keyword>
<name>A0ABU5V1Z2_9GAMM</name>
<organism evidence="1 2">
    <name type="scientific">Stenotrophomonas capsici</name>
    <dbReference type="NCBI Taxonomy" id="3110230"/>
    <lineage>
        <taxon>Bacteria</taxon>
        <taxon>Pseudomonadati</taxon>
        <taxon>Pseudomonadota</taxon>
        <taxon>Gammaproteobacteria</taxon>
        <taxon>Lysobacterales</taxon>
        <taxon>Lysobacteraceae</taxon>
        <taxon>Stenotrophomonas</taxon>
    </lineage>
</organism>
<proteinExistence type="predicted"/>
<evidence type="ECO:0000313" key="2">
    <source>
        <dbReference type="Proteomes" id="UP001301653"/>
    </source>
</evidence>
<comment type="caution">
    <text evidence="1">The sequence shown here is derived from an EMBL/GenBank/DDBJ whole genome shotgun (WGS) entry which is preliminary data.</text>
</comment>
<evidence type="ECO:0000313" key="1">
    <source>
        <dbReference type="EMBL" id="MEA5667357.1"/>
    </source>
</evidence>
<reference evidence="1 2" key="1">
    <citation type="submission" date="2023-12" db="EMBL/GenBank/DDBJ databases">
        <title>Stenotrophomonas guangdongensis sp. nov., isolated from wilted pepper plants (Capsicum annuum).</title>
        <authorList>
            <person name="Qiu M."/>
            <person name="Li Y."/>
            <person name="Liu Q."/>
            <person name="Zhang X."/>
            <person name="Huang Y."/>
            <person name="Guo R."/>
            <person name="Hu M."/>
            <person name="Zhou J."/>
            <person name="Zhou X."/>
        </authorList>
    </citation>
    <scope>NUCLEOTIDE SEQUENCE [LARGE SCALE GENOMIC DNA]</scope>
    <source>
        <strain evidence="1 2">MH1</strain>
    </source>
</reference>
<protein>
    <submittedName>
        <fullName evidence="1">Uncharacterized protein</fullName>
    </submittedName>
</protein>
<accession>A0ABU5V1Z2</accession>
<gene>
    <name evidence="1" type="ORF">VA603_07435</name>
</gene>
<dbReference type="RefSeq" id="WP_323438402.1">
    <property type="nucleotide sequence ID" value="NZ_JAYFUH010000085.1"/>
</dbReference>